<dbReference type="AlphaFoldDB" id="A0A974PYH4"/>
<accession>A0A974PYH4</accession>
<dbReference type="RefSeq" id="WP_203386848.1">
    <property type="nucleotide sequence ID" value="NZ_CP064781.1"/>
</dbReference>
<keyword evidence="2" id="KW-1185">Reference proteome</keyword>
<dbReference type="KEGG" id="ares:IWH25_16475"/>
<evidence type="ECO:0000313" key="1">
    <source>
        <dbReference type="EMBL" id="QRJ63320.1"/>
    </source>
</evidence>
<proteinExistence type="predicted"/>
<organism evidence="1 2">
    <name type="scientific">Azospira restricta</name>
    <dbReference type="NCBI Taxonomy" id="404405"/>
    <lineage>
        <taxon>Bacteria</taxon>
        <taxon>Pseudomonadati</taxon>
        <taxon>Pseudomonadota</taxon>
        <taxon>Betaproteobacteria</taxon>
        <taxon>Rhodocyclales</taxon>
        <taxon>Rhodocyclaceae</taxon>
        <taxon>Azospira</taxon>
    </lineage>
</organism>
<dbReference type="EMBL" id="CP064781">
    <property type="protein sequence ID" value="QRJ63320.1"/>
    <property type="molecule type" value="Genomic_DNA"/>
</dbReference>
<reference evidence="1" key="1">
    <citation type="submission" date="2020-11" db="EMBL/GenBank/DDBJ databases">
        <title>Azospira restricta DSM 18626 genome sequence.</title>
        <authorList>
            <person name="Moe W.M."/>
        </authorList>
    </citation>
    <scope>NUCLEOTIDE SEQUENCE</scope>
    <source>
        <strain evidence="1">DSM 18626</strain>
    </source>
</reference>
<dbReference type="Pfam" id="PF20131">
    <property type="entry name" value="MC3"/>
    <property type="match status" value="1"/>
</dbReference>
<dbReference type="InterPro" id="IPR045390">
    <property type="entry name" value="ABC-3C_MC3"/>
</dbReference>
<name>A0A974PYH4_9RHOO</name>
<evidence type="ECO:0000313" key="2">
    <source>
        <dbReference type="Proteomes" id="UP000663444"/>
    </source>
</evidence>
<gene>
    <name evidence="1" type="ORF">IWH25_16475</name>
</gene>
<dbReference type="Proteomes" id="UP000663444">
    <property type="component" value="Chromosome"/>
</dbReference>
<protein>
    <submittedName>
        <fullName evidence="1">Uncharacterized protein</fullName>
    </submittedName>
</protein>
<sequence>MMMGKIWGRRPPDVANLFNPAFCATLLNRVASGYHGDIERGLAYPLSFVALPLILHPTSADLLPPTSRTKFHNWLLENPEVLFGFSERAREMAPIVREAISFGLRYDILRLDAEKALIPMTSRELKQWEKMPYNKNFSKNAQILGKLLTQVKDVPTTFALFGVRP</sequence>